<accession>A0A5J9TCT5</accession>
<feature type="signal peptide" evidence="1">
    <location>
        <begin position="1"/>
        <end position="28"/>
    </location>
</feature>
<name>A0A5J9TCT5_9POAL</name>
<evidence type="ECO:0000313" key="2">
    <source>
        <dbReference type="EMBL" id="TVU09114.1"/>
    </source>
</evidence>
<organism evidence="2 3">
    <name type="scientific">Eragrostis curvula</name>
    <name type="common">weeping love grass</name>
    <dbReference type="NCBI Taxonomy" id="38414"/>
    <lineage>
        <taxon>Eukaryota</taxon>
        <taxon>Viridiplantae</taxon>
        <taxon>Streptophyta</taxon>
        <taxon>Embryophyta</taxon>
        <taxon>Tracheophyta</taxon>
        <taxon>Spermatophyta</taxon>
        <taxon>Magnoliopsida</taxon>
        <taxon>Liliopsida</taxon>
        <taxon>Poales</taxon>
        <taxon>Poaceae</taxon>
        <taxon>PACMAD clade</taxon>
        <taxon>Chloridoideae</taxon>
        <taxon>Eragrostideae</taxon>
        <taxon>Eragrostidinae</taxon>
        <taxon>Eragrostis</taxon>
    </lineage>
</organism>
<evidence type="ECO:0000313" key="3">
    <source>
        <dbReference type="Proteomes" id="UP000324897"/>
    </source>
</evidence>
<keyword evidence="3" id="KW-1185">Reference proteome</keyword>
<protein>
    <submittedName>
        <fullName evidence="2">Uncharacterized protein</fullName>
    </submittedName>
</protein>
<proteinExistence type="predicted"/>
<dbReference type="Gramene" id="TVU09114">
    <property type="protein sequence ID" value="TVU09114"/>
    <property type="gene ID" value="EJB05_42555"/>
</dbReference>
<gene>
    <name evidence="2" type="ORF">EJB05_42555</name>
</gene>
<feature type="chain" id="PRO_5023917874" evidence="1">
    <location>
        <begin position="29"/>
        <end position="72"/>
    </location>
</feature>
<dbReference type="EMBL" id="RWGY01000039">
    <property type="protein sequence ID" value="TVU09114.1"/>
    <property type="molecule type" value="Genomic_DNA"/>
</dbReference>
<evidence type="ECO:0000256" key="1">
    <source>
        <dbReference type="SAM" id="SignalP"/>
    </source>
</evidence>
<keyword evidence="1" id="KW-0732">Signal</keyword>
<comment type="caution">
    <text evidence="2">The sequence shown here is derived from an EMBL/GenBank/DDBJ whole genome shotgun (WGS) entry which is preliminary data.</text>
</comment>
<dbReference type="Proteomes" id="UP000324897">
    <property type="component" value="Chromosome 3"/>
</dbReference>
<reference evidence="2 3" key="1">
    <citation type="journal article" date="2019" name="Sci. Rep.">
        <title>A high-quality genome of Eragrostis curvula grass provides insights into Poaceae evolution and supports new strategies to enhance forage quality.</title>
        <authorList>
            <person name="Carballo J."/>
            <person name="Santos B.A.C.M."/>
            <person name="Zappacosta D."/>
            <person name="Garbus I."/>
            <person name="Selva J.P."/>
            <person name="Gallo C.A."/>
            <person name="Diaz A."/>
            <person name="Albertini E."/>
            <person name="Caccamo M."/>
            <person name="Echenique V."/>
        </authorList>
    </citation>
    <scope>NUCLEOTIDE SEQUENCE [LARGE SCALE GENOMIC DNA]</scope>
    <source>
        <strain evidence="3">cv. Victoria</strain>
        <tissue evidence="2">Leaf</tissue>
    </source>
</reference>
<sequence>MCCCSMVGRCIPWWLSWLLIAGSPHGQAGKSSLAAENIFPSSPSEFSSPSMAALFPSAYSDPQYWYVHLSMS</sequence>
<dbReference type="AlphaFoldDB" id="A0A5J9TCT5"/>